<evidence type="ECO:0000256" key="1">
    <source>
        <dbReference type="SAM" id="MobiDB-lite"/>
    </source>
</evidence>
<dbReference type="PANTHER" id="PTHR45749:SF21">
    <property type="entry name" value="DUF4371 DOMAIN-CONTAINING PROTEIN"/>
    <property type="match status" value="1"/>
</dbReference>
<dbReference type="Proteomes" id="UP001152795">
    <property type="component" value="Unassembled WGS sequence"/>
</dbReference>
<keyword evidence="3" id="KW-1185">Reference proteome</keyword>
<dbReference type="SUPFAM" id="SSF53098">
    <property type="entry name" value="Ribonuclease H-like"/>
    <property type="match status" value="2"/>
</dbReference>
<dbReference type="Pfam" id="PF05699">
    <property type="entry name" value="Dimer_Tnp_hAT"/>
    <property type="match status" value="1"/>
</dbReference>
<reference evidence="2" key="1">
    <citation type="submission" date="2020-04" db="EMBL/GenBank/DDBJ databases">
        <authorList>
            <person name="Alioto T."/>
            <person name="Alioto T."/>
            <person name="Gomez Garrido J."/>
        </authorList>
    </citation>
    <scope>NUCLEOTIDE SEQUENCE</scope>
    <source>
        <strain evidence="2">A484AB</strain>
    </source>
</reference>
<feature type="region of interest" description="Disordered" evidence="1">
    <location>
        <begin position="20"/>
        <end position="39"/>
    </location>
</feature>
<name>A0A6S7K7E0_PARCT</name>
<dbReference type="InterPro" id="IPR012337">
    <property type="entry name" value="RNaseH-like_sf"/>
</dbReference>
<feature type="compositionally biased region" description="Basic and acidic residues" evidence="1">
    <location>
        <begin position="23"/>
        <end position="34"/>
    </location>
</feature>
<dbReference type="EMBL" id="CACRXK020023468">
    <property type="protein sequence ID" value="CAB4037790.1"/>
    <property type="molecule type" value="Genomic_DNA"/>
</dbReference>
<accession>A0A6S7K7E0</accession>
<dbReference type="PANTHER" id="PTHR45749">
    <property type="match status" value="1"/>
</dbReference>
<sequence length="806" mass="92259">DAKQAKLCFATAGETVAITPKTKKSDGDTDRVDNEAEGSENDCQTTLKCVNETVSSVMYDSQSFDDNFDTIRVHAPDLKDCNSEKSCLQMKGPQQPLLKSYDPKKMGNESFTRDFNPEWYKRHPWLSYDVSSKKANCFPCQMYMKGKDSFSFDNWKKPERLAKHHKSEKHQTAMEMCMSSRTNKKHNSSVLSLLHEDHKQSVKENRDYLRVLIESLMYTAQQNVAQRGHEEERVNLDKSSDVNRGNFLEHISLRCKDIPWLGSKLDQQLKKHAQWTSPAIQNELLEITADLVKERIVNDVKSSGWYSIIIDETSDISKIEQVSLCLSYCINGIKKEAFMGFYATKSTEGEVLYELVKDTITKLNLDLKNIVGKAFDGAANMNGIHKGLSTRMKECSPQSIYVHCYGHLLNLALQDTMTEVEPLHNALGNIQAIHNFIEGSPKRHALFSDIEVEDEKYKQTLKSSSVTRWSCHWEAVKAVYNQMERIVKMLLKLSSDKDPKTYRDSRSLLTSLCDMNFIFGLCVLRIILRNTNSLSQYLQGKEVDVLSARRISSTTIETLRCCRSEQNFDLVWQMASLMGLKMKSWLGNSLFKVREATVPRHKTSRRLQALVGESPGDRIQVTPESHQRINTYYLSIDKIVSELEVRFSGNDQQILYALGDVCQSETPKMESFTTVAEFYGMDEEILQVEQKMFITFCLKRGLPEGKKLSKVLGFMQENHLFEMLPQFTQVMIILAVIPATSCSAERSFSALRRLKTYLRNTMSQTRVNSIVLINIERAYANAVMSNEIDRIIDIFGSRKGRNSYFF</sequence>
<evidence type="ECO:0000313" key="2">
    <source>
        <dbReference type="EMBL" id="CAB4037790.1"/>
    </source>
</evidence>
<dbReference type="InterPro" id="IPR025398">
    <property type="entry name" value="DUF4371"/>
</dbReference>
<dbReference type="InterPro" id="IPR008906">
    <property type="entry name" value="HATC_C_dom"/>
</dbReference>
<gene>
    <name evidence="2" type="ORF">PACLA_8A083527</name>
</gene>
<evidence type="ECO:0000313" key="3">
    <source>
        <dbReference type="Proteomes" id="UP001152795"/>
    </source>
</evidence>
<dbReference type="InterPro" id="IPR006580">
    <property type="entry name" value="Znf_TTF"/>
</dbReference>
<dbReference type="GO" id="GO:0046983">
    <property type="term" value="F:protein dimerization activity"/>
    <property type="evidence" value="ECO:0007669"/>
    <property type="project" value="InterPro"/>
</dbReference>
<proteinExistence type="predicted"/>
<organism evidence="2 3">
    <name type="scientific">Paramuricea clavata</name>
    <name type="common">Red gorgonian</name>
    <name type="synonym">Violescent sea-whip</name>
    <dbReference type="NCBI Taxonomy" id="317549"/>
    <lineage>
        <taxon>Eukaryota</taxon>
        <taxon>Metazoa</taxon>
        <taxon>Cnidaria</taxon>
        <taxon>Anthozoa</taxon>
        <taxon>Octocorallia</taxon>
        <taxon>Malacalcyonacea</taxon>
        <taxon>Plexauridae</taxon>
        <taxon>Paramuricea</taxon>
    </lineage>
</organism>
<dbReference type="Pfam" id="PF14291">
    <property type="entry name" value="DUF4371"/>
    <property type="match status" value="1"/>
</dbReference>
<dbReference type="OrthoDB" id="5976235at2759"/>
<dbReference type="AlphaFoldDB" id="A0A6S7K7E0"/>
<feature type="non-terminal residue" evidence="2">
    <location>
        <position position="1"/>
    </location>
</feature>
<dbReference type="SMART" id="SM00597">
    <property type="entry name" value="ZnF_TTF"/>
    <property type="match status" value="1"/>
</dbReference>
<protein>
    <submittedName>
        <fullName evidence="2">Zinc finger MYM-type 1-like</fullName>
    </submittedName>
</protein>
<comment type="caution">
    <text evidence="2">The sequence shown here is derived from an EMBL/GenBank/DDBJ whole genome shotgun (WGS) entry which is preliminary data.</text>
</comment>